<gene>
    <name evidence="2" type="ORF">psal_cds_1044</name>
</gene>
<dbReference type="Gene3D" id="1.25.40.20">
    <property type="entry name" value="Ankyrin repeat-containing domain"/>
    <property type="match status" value="1"/>
</dbReference>
<evidence type="ECO:0000313" key="2">
    <source>
        <dbReference type="EMBL" id="AGO85242.1"/>
    </source>
</evidence>
<feature type="region of interest" description="Disordered" evidence="1">
    <location>
        <begin position="304"/>
        <end position="402"/>
    </location>
</feature>
<name>S4W3K4_9VIRU</name>
<dbReference type="PANTHER" id="PTHR46586:SF3">
    <property type="entry name" value="ANKYRIN REPEAT-CONTAINING PROTEIN"/>
    <property type="match status" value="1"/>
</dbReference>
<organism evidence="2 3">
    <name type="scientific">Pandoravirus salinus</name>
    <dbReference type="NCBI Taxonomy" id="1349410"/>
    <lineage>
        <taxon>Viruses</taxon>
        <taxon>Pandoravirus</taxon>
    </lineage>
</organism>
<dbReference type="SUPFAM" id="SSF48403">
    <property type="entry name" value="Ankyrin repeat"/>
    <property type="match status" value="1"/>
</dbReference>
<dbReference type="InterPro" id="IPR052050">
    <property type="entry name" value="SecEffector_AnkRepeat"/>
</dbReference>
<evidence type="ECO:0000313" key="3">
    <source>
        <dbReference type="Proteomes" id="UP000204584"/>
    </source>
</evidence>
<dbReference type="KEGG" id="vg:16607029"/>
<evidence type="ECO:0000256" key="1">
    <source>
        <dbReference type="SAM" id="MobiDB-lite"/>
    </source>
</evidence>
<keyword evidence="3" id="KW-1185">Reference proteome</keyword>
<sequence>MSIRDLPPELLSAVLALVDDRDFVSCLKAARLFHLDESAAYEARVARWRGCVTAVDFCRAGNIDALQQLWQRGAIESAHLKAMTETGVKNDRADVVAWLCDHYPECADMAAADFYNLGARVLSLLIARYPDAVRKEAHGIVHYGTYFGRLDVVMLMDRADLGGFDYQPMDVAAGHTRLDILVYLHRHRPNTATADALAYAAANGDLAMVRFLCAHRDDGCYEMAIRWAAHGGHVEIMDLIRRRYPEITCGNDALPLAAHHDHLDAVIWLHAPGRAPCVRGLVYHAGERVEAWLVANGCMCNDEPRVFDEEDDDDRADNDEKDGDRNNAGGDDNAENEAESDEADGRGDDDGDGDQDGYSEDEHDCDFDFLYDSEVNDVDESQRDHTVSMLRARPPVPDADLL</sequence>
<dbReference type="Proteomes" id="UP000204584">
    <property type="component" value="Segment"/>
</dbReference>
<feature type="compositionally biased region" description="Acidic residues" evidence="1">
    <location>
        <begin position="349"/>
        <end position="379"/>
    </location>
</feature>
<feature type="compositionally biased region" description="Acidic residues" evidence="1">
    <location>
        <begin position="308"/>
        <end position="321"/>
    </location>
</feature>
<dbReference type="InterPro" id="IPR036770">
    <property type="entry name" value="Ankyrin_rpt-contain_sf"/>
</dbReference>
<dbReference type="PANTHER" id="PTHR46586">
    <property type="entry name" value="ANKYRIN REPEAT-CONTAINING PROTEIN"/>
    <property type="match status" value="1"/>
</dbReference>
<dbReference type="RefSeq" id="YP_008438316.1">
    <property type="nucleotide sequence ID" value="NC_022098.1"/>
</dbReference>
<feature type="compositionally biased region" description="Acidic residues" evidence="1">
    <location>
        <begin position="332"/>
        <end position="342"/>
    </location>
</feature>
<dbReference type="EMBL" id="KC977571">
    <property type="protein sequence ID" value="AGO85242.1"/>
    <property type="molecule type" value="Genomic_DNA"/>
</dbReference>
<proteinExistence type="predicted"/>
<reference evidence="2 3" key="1">
    <citation type="journal article" date="2013" name="Science">
        <title>Pandoraviruses: amoeba viruses with genomes up to 2.5 Mb reaching that of parasitic eukaryotes.</title>
        <authorList>
            <person name="Philippe N."/>
            <person name="Legendre M."/>
            <person name="Doutre G."/>
            <person name="Coute Y."/>
            <person name="Poirot O."/>
            <person name="Lescot M."/>
            <person name="Arslan D."/>
            <person name="Seltzer V."/>
            <person name="Bertaux L."/>
            <person name="Bruley C."/>
            <person name="Garin J."/>
            <person name="Claverie J.M."/>
            <person name="Abergel C."/>
        </authorList>
    </citation>
    <scope>NUCLEOTIDE SEQUENCE [LARGE SCALE GENOMIC DNA]</scope>
</reference>
<dbReference type="GeneID" id="16607029"/>
<evidence type="ECO:0008006" key="4">
    <source>
        <dbReference type="Google" id="ProtNLM"/>
    </source>
</evidence>
<protein>
    <recommendedName>
        <fullName evidence="4">Ankyrin repeat domain containing protein</fullName>
    </recommendedName>
</protein>
<accession>S4W3K4</accession>